<comment type="caution">
    <text evidence="2">The sequence shown here is derived from an EMBL/GenBank/DDBJ whole genome shotgun (WGS) entry which is preliminary data.</text>
</comment>
<gene>
    <name evidence="2" type="ORF">AAF712_003393</name>
</gene>
<accession>A0ABR3A6T7</accession>
<keyword evidence="3" id="KW-1185">Reference proteome</keyword>
<reference evidence="2 3" key="1">
    <citation type="submission" date="2024-05" db="EMBL/GenBank/DDBJ databases">
        <title>A draft genome resource for the thread blight pathogen Marasmius tenuissimus strain MS-2.</title>
        <authorList>
            <person name="Yulfo-Soto G.E."/>
            <person name="Baruah I.K."/>
            <person name="Amoako-Attah I."/>
            <person name="Bukari Y."/>
            <person name="Meinhardt L.W."/>
            <person name="Bailey B.A."/>
            <person name="Cohen S.P."/>
        </authorList>
    </citation>
    <scope>NUCLEOTIDE SEQUENCE [LARGE SCALE GENOMIC DNA]</scope>
    <source>
        <strain evidence="2 3">MS-2</strain>
    </source>
</reference>
<feature type="domain" description="C2H2-type" evidence="1">
    <location>
        <begin position="96"/>
        <end position="121"/>
    </location>
</feature>
<sequence>MTTGKSGYVRTIPTISISSSRPVLISTDSSPQVVYCDAYSKRLCQIQGCNKFLPDFKAFQAHAIRAHFYCTHCDKWLNRSARSVEQHFQDTVESKNSCILCKRHFPHAEALQQHYNQAKVHNTCGNRRCGREFPEQSYSSRPALILHFENGKCLGTDGKAEVGDVVKRYTERAHSLNLFDFDAAKRGEKAFLCPFSNAYRKCGRFDTFGAMCQHFESGSHGYEDMKDFEGVLDELKAKVIQKSLTVESD</sequence>
<dbReference type="SMART" id="SM00355">
    <property type="entry name" value="ZnF_C2H2"/>
    <property type="match status" value="2"/>
</dbReference>
<dbReference type="InterPro" id="IPR013087">
    <property type="entry name" value="Znf_C2H2_type"/>
</dbReference>
<evidence type="ECO:0000259" key="1">
    <source>
        <dbReference type="SMART" id="SM00355"/>
    </source>
</evidence>
<protein>
    <recommendedName>
        <fullName evidence="1">C2H2-type domain-containing protein</fullName>
    </recommendedName>
</protein>
<dbReference type="Proteomes" id="UP001437256">
    <property type="component" value="Unassembled WGS sequence"/>
</dbReference>
<name>A0ABR3A6T7_9AGAR</name>
<organism evidence="2 3">
    <name type="scientific">Marasmius tenuissimus</name>
    <dbReference type="NCBI Taxonomy" id="585030"/>
    <lineage>
        <taxon>Eukaryota</taxon>
        <taxon>Fungi</taxon>
        <taxon>Dikarya</taxon>
        <taxon>Basidiomycota</taxon>
        <taxon>Agaricomycotina</taxon>
        <taxon>Agaricomycetes</taxon>
        <taxon>Agaricomycetidae</taxon>
        <taxon>Agaricales</taxon>
        <taxon>Marasmiineae</taxon>
        <taxon>Marasmiaceae</taxon>
        <taxon>Marasmius</taxon>
    </lineage>
</organism>
<feature type="domain" description="C2H2-type" evidence="1">
    <location>
        <begin position="42"/>
        <end position="67"/>
    </location>
</feature>
<proteinExistence type="predicted"/>
<dbReference type="EMBL" id="JBBXMP010000012">
    <property type="protein sequence ID" value="KAL0069373.1"/>
    <property type="molecule type" value="Genomic_DNA"/>
</dbReference>
<evidence type="ECO:0000313" key="3">
    <source>
        <dbReference type="Proteomes" id="UP001437256"/>
    </source>
</evidence>
<evidence type="ECO:0000313" key="2">
    <source>
        <dbReference type="EMBL" id="KAL0069373.1"/>
    </source>
</evidence>